<evidence type="ECO:0000256" key="4">
    <source>
        <dbReference type="ARBA" id="ARBA00023136"/>
    </source>
</evidence>
<sequence length="93" mass="10160">MDGIEYIGLVASSLATLAYLPQVVKTWRTRRANDFSLSTLLMIEAGTALWIFYGVLRGAPAIWLGNGVTFALAGLILSIKMENVLSCNKRTQP</sequence>
<dbReference type="Proteomes" id="UP001237448">
    <property type="component" value="Unassembled WGS sequence"/>
</dbReference>
<evidence type="ECO:0000313" key="7">
    <source>
        <dbReference type="Proteomes" id="UP001237448"/>
    </source>
</evidence>
<reference evidence="6 7" key="1">
    <citation type="submission" date="2023-07" db="EMBL/GenBank/DDBJ databases">
        <title>Genomic Encyclopedia of Type Strains, Phase IV (KMG-IV): sequencing the most valuable type-strain genomes for metagenomic binning, comparative biology and taxonomic classification.</title>
        <authorList>
            <person name="Goeker M."/>
        </authorList>
    </citation>
    <scope>NUCLEOTIDE SEQUENCE [LARGE SCALE GENOMIC DNA]</scope>
    <source>
        <strain evidence="6 7">DSM 5896</strain>
    </source>
</reference>
<proteinExistence type="predicted"/>
<evidence type="ECO:0000256" key="2">
    <source>
        <dbReference type="ARBA" id="ARBA00022692"/>
    </source>
</evidence>
<name>A0ABU0FDQ9_9HYPH</name>
<gene>
    <name evidence="6" type="ORF">J3R73_002453</name>
</gene>
<evidence type="ECO:0000256" key="3">
    <source>
        <dbReference type="ARBA" id="ARBA00022989"/>
    </source>
</evidence>
<evidence type="ECO:0000313" key="6">
    <source>
        <dbReference type="EMBL" id="MDQ0392661.1"/>
    </source>
</evidence>
<feature type="transmembrane region" description="Helical" evidence="5">
    <location>
        <begin position="35"/>
        <end position="55"/>
    </location>
</feature>
<feature type="transmembrane region" description="Helical" evidence="5">
    <location>
        <begin position="6"/>
        <end position="23"/>
    </location>
</feature>
<dbReference type="Gene3D" id="1.20.1280.290">
    <property type="match status" value="1"/>
</dbReference>
<feature type="transmembrane region" description="Helical" evidence="5">
    <location>
        <begin position="61"/>
        <end position="79"/>
    </location>
</feature>
<comment type="subcellular location">
    <subcellularLocation>
        <location evidence="1">Membrane</location>
        <topology evidence="1">Multi-pass membrane protein</topology>
    </subcellularLocation>
</comment>
<dbReference type="Pfam" id="PF04193">
    <property type="entry name" value="PQ-loop"/>
    <property type="match status" value="1"/>
</dbReference>
<comment type="caution">
    <text evidence="6">The sequence shown here is derived from an EMBL/GenBank/DDBJ whole genome shotgun (WGS) entry which is preliminary data.</text>
</comment>
<dbReference type="InterPro" id="IPR006603">
    <property type="entry name" value="PQ-loop_rpt"/>
</dbReference>
<evidence type="ECO:0000256" key="1">
    <source>
        <dbReference type="ARBA" id="ARBA00004141"/>
    </source>
</evidence>
<accession>A0ABU0FDQ9</accession>
<evidence type="ECO:0000256" key="5">
    <source>
        <dbReference type="SAM" id="Phobius"/>
    </source>
</evidence>
<dbReference type="EMBL" id="JAUSVK010000001">
    <property type="protein sequence ID" value="MDQ0392661.1"/>
    <property type="molecule type" value="Genomic_DNA"/>
</dbReference>
<keyword evidence="3 5" id="KW-1133">Transmembrane helix</keyword>
<organism evidence="6 7">
    <name type="scientific">Labrys monachus</name>
    <dbReference type="NCBI Taxonomy" id="217067"/>
    <lineage>
        <taxon>Bacteria</taxon>
        <taxon>Pseudomonadati</taxon>
        <taxon>Pseudomonadota</taxon>
        <taxon>Alphaproteobacteria</taxon>
        <taxon>Hyphomicrobiales</taxon>
        <taxon>Xanthobacteraceae</taxon>
        <taxon>Labrys</taxon>
    </lineage>
</organism>
<protein>
    <submittedName>
        <fullName evidence="6">MtN3 and saliva related transmembrane protein</fullName>
    </submittedName>
</protein>
<keyword evidence="7" id="KW-1185">Reference proteome</keyword>
<dbReference type="RefSeq" id="WP_307426869.1">
    <property type="nucleotide sequence ID" value="NZ_JAUSVK010000001.1"/>
</dbReference>
<keyword evidence="4 5" id="KW-0472">Membrane</keyword>
<keyword evidence="2 5" id="KW-0812">Transmembrane</keyword>